<dbReference type="EMBL" id="WMZR01000014">
    <property type="protein sequence ID" value="MTS52148.1"/>
    <property type="molecule type" value="Genomic_DNA"/>
</dbReference>
<dbReference type="PROSITE" id="PS51257">
    <property type="entry name" value="PROKAR_LIPOPROTEIN"/>
    <property type="match status" value="1"/>
</dbReference>
<dbReference type="Proteomes" id="UP000449193">
    <property type="component" value="Unassembled WGS sequence"/>
</dbReference>
<dbReference type="Proteomes" id="UP000053433">
    <property type="component" value="Unassembled WGS sequence"/>
</dbReference>
<dbReference type="Gene3D" id="3.40.190.10">
    <property type="entry name" value="Periplasmic binding protein-like II"/>
    <property type="match status" value="2"/>
</dbReference>
<evidence type="ECO:0000256" key="8">
    <source>
        <dbReference type="ARBA" id="ARBA00023139"/>
    </source>
</evidence>
<organism evidence="13 15">
    <name type="scientific">Ruthenibacterium lactatiformans</name>
    <dbReference type="NCBI Taxonomy" id="1550024"/>
    <lineage>
        <taxon>Bacteria</taxon>
        <taxon>Bacillati</taxon>
        <taxon>Bacillota</taxon>
        <taxon>Clostridia</taxon>
        <taxon>Eubacteriales</taxon>
        <taxon>Oscillospiraceae</taxon>
        <taxon>Ruthenibacterium</taxon>
    </lineage>
</organism>
<comment type="subcellular location">
    <subcellularLocation>
        <location evidence="2 10">Cell membrane</location>
        <topology evidence="2 10">Lipid-anchor</topology>
    </subcellularLocation>
</comment>
<gene>
    <name evidence="14" type="primary">pstS</name>
    <name evidence="13" type="ORF">ASJ35_18320</name>
    <name evidence="14" type="ORF">GMD52_11410</name>
</gene>
<comment type="similarity">
    <text evidence="3 10">Belongs to the PstS family.</text>
</comment>
<comment type="function">
    <text evidence="10">Involved in the system for phosphate transport across the cytoplasmic membrane.</text>
</comment>
<evidence type="ECO:0000313" key="14">
    <source>
        <dbReference type="EMBL" id="MTS52148.1"/>
    </source>
</evidence>
<evidence type="ECO:0000256" key="1">
    <source>
        <dbReference type="ARBA" id="ARBA00002841"/>
    </source>
</evidence>
<proteinExistence type="inferred from homology"/>
<keyword evidence="5 10" id="KW-0813">Transport</keyword>
<protein>
    <recommendedName>
        <fullName evidence="10">Phosphate-binding protein</fullName>
    </recommendedName>
</protein>
<evidence type="ECO:0000256" key="6">
    <source>
        <dbReference type="ARBA" id="ARBA00022592"/>
    </source>
</evidence>
<evidence type="ECO:0000313" key="13">
    <source>
        <dbReference type="EMBL" id="KUE74605.1"/>
    </source>
</evidence>
<comment type="function">
    <text evidence="1">Part of the ABC transporter complex PstSACB involved in phosphate import.</text>
</comment>
<dbReference type="GO" id="GO:0042301">
    <property type="term" value="F:phosphate ion binding"/>
    <property type="evidence" value="ECO:0007669"/>
    <property type="project" value="UniProtKB-UniRule"/>
</dbReference>
<reference evidence="14 16" key="2">
    <citation type="journal article" date="2019" name="Nat. Med.">
        <title>A library of human gut bacterial isolates paired with longitudinal multiomics data enables mechanistic microbiome research.</title>
        <authorList>
            <person name="Poyet M."/>
            <person name="Groussin M."/>
            <person name="Gibbons S.M."/>
            <person name="Avila-Pacheco J."/>
            <person name="Jiang X."/>
            <person name="Kearney S.M."/>
            <person name="Perrotta A.R."/>
            <person name="Berdy B."/>
            <person name="Zhao S."/>
            <person name="Lieberman T.D."/>
            <person name="Swanson P.K."/>
            <person name="Smith M."/>
            <person name="Roesemann S."/>
            <person name="Alexander J.E."/>
            <person name="Rich S.A."/>
            <person name="Livny J."/>
            <person name="Vlamakis H."/>
            <person name="Clish C."/>
            <person name="Bullock K."/>
            <person name="Deik A."/>
            <person name="Scott J."/>
            <person name="Pierce K.A."/>
            <person name="Xavier R.J."/>
            <person name="Alm E.J."/>
        </authorList>
    </citation>
    <scope>NUCLEOTIDE SEQUENCE [LARGE SCALE GENOMIC DNA]</scope>
    <source>
        <strain evidence="14 16">BIOML-A7</strain>
    </source>
</reference>
<keyword evidence="6 10" id="KW-0592">Phosphate transport</keyword>
<dbReference type="PANTHER" id="PTHR30570:SF1">
    <property type="entry name" value="PHOSPHATE-BINDING PROTEIN PSTS"/>
    <property type="match status" value="1"/>
</dbReference>
<dbReference type="GO" id="GO:0005886">
    <property type="term" value="C:plasma membrane"/>
    <property type="evidence" value="ECO:0007669"/>
    <property type="project" value="UniProtKB-SubCell"/>
</dbReference>
<comment type="caution">
    <text evidence="13">The sequence shown here is derived from an EMBL/GenBank/DDBJ whole genome shotgun (WGS) entry which is preliminary data.</text>
</comment>
<evidence type="ECO:0000256" key="4">
    <source>
        <dbReference type="ARBA" id="ARBA00011529"/>
    </source>
</evidence>
<feature type="compositionally biased region" description="Low complexity" evidence="11">
    <location>
        <begin position="26"/>
        <end position="54"/>
    </location>
</feature>
<evidence type="ECO:0000256" key="9">
    <source>
        <dbReference type="ARBA" id="ARBA00023288"/>
    </source>
</evidence>
<feature type="region of interest" description="Disordered" evidence="11">
    <location>
        <begin position="26"/>
        <end position="59"/>
    </location>
</feature>
<dbReference type="CDD" id="cd13653">
    <property type="entry name" value="PBP2_phosphate_like_1"/>
    <property type="match status" value="1"/>
</dbReference>
<dbReference type="NCBIfam" id="TIGR02136">
    <property type="entry name" value="ptsS_2"/>
    <property type="match status" value="1"/>
</dbReference>
<feature type="chain" id="PRO_5039738426" description="Phosphate-binding protein" evidence="10">
    <location>
        <begin position="22"/>
        <end position="296"/>
    </location>
</feature>
<evidence type="ECO:0000259" key="12">
    <source>
        <dbReference type="Pfam" id="PF12849"/>
    </source>
</evidence>
<evidence type="ECO:0000256" key="3">
    <source>
        <dbReference type="ARBA" id="ARBA00008725"/>
    </source>
</evidence>
<evidence type="ECO:0000256" key="10">
    <source>
        <dbReference type="RuleBase" id="RU367119"/>
    </source>
</evidence>
<dbReference type="InterPro" id="IPR050811">
    <property type="entry name" value="Phosphate_ABC_transporter"/>
</dbReference>
<keyword evidence="8 10" id="KW-0564">Palmitate</keyword>
<feature type="domain" description="PBP" evidence="12">
    <location>
        <begin position="46"/>
        <end position="280"/>
    </location>
</feature>
<keyword evidence="10" id="KW-1003">Cell membrane</keyword>
<dbReference type="PANTHER" id="PTHR30570">
    <property type="entry name" value="PERIPLASMIC PHOSPHATE BINDING COMPONENT OF PHOSPHATE ABC TRANSPORTER"/>
    <property type="match status" value="1"/>
</dbReference>
<evidence type="ECO:0000256" key="5">
    <source>
        <dbReference type="ARBA" id="ARBA00022448"/>
    </source>
</evidence>
<keyword evidence="7 10" id="KW-0732">Signal</keyword>
<evidence type="ECO:0000256" key="2">
    <source>
        <dbReference type="ARBA" id="ARBA00004193"/>
    </source>
</evidence>
<evidence type="ECO:0000313" key="15">
    <source>
        <dbReference type="Proteomes" id="UP000053433"/>
    </source>
</evidence>
<dbReference type="GO" id="GO:0006817">
    <property type="term" value="P:phosphate ion transport"/>
    <property type="evidence" value="ECO:0007669"/>
    <property type="project" value="UniProtKB-UniRule"/>
</dbReference>
<dbReference type="RefSeq" id="WP_009322565.1">
    <property type="nucleotide sequence ID" value="NZ_CAQJQL010000055.1"/>
</dbReference>
<comment type="subunit">
    <text evidence="4 10">The complex is composed of two ATP-binding proteins (PstB), two transmembrane proteins (PstC and PstA) and a solute-binding protein (PstS).</text>
</comment>
<dbReference type="Pfam" id="PF12849">
    <property type="entry name" value="PBP_like_2"/>
    <property type="match status" value="1"/>
</dbReference>
<reference evidence="13 15" key="1">
    <citation type="submission" date="2015-10" db="EMBL/GenBank/DDBJ databases">
        <title>A novel member of the family Ruminococcaceae isolated from human faeces.</title>
        <authorList>
            <person name="Shkoporov A.N."/>
            <person name="Chaplin A.V."/>
            <person name="Motuzova O.V."/>
            <person name="Kafarskaia L.I."/>
            <person name="Efimov B.A."/>
        </authorList>
    </citation>
    <scope>NUCLEOTIDE SEQUENCE [LARGE SCALE GENOMIC DNA]</scope>
    <source>
        <strain evidence="13 15">668</strain>
    </source>
</reference>
<evidence type="ECO:0000313" key="16">
    <source>
        <dbReference type="Proteomes" id="UP000449193"/>
    </source>
</evidence>
<accession>A0A0W7TL68</accession>
<dbReference type="AlphaFoldDB" id="A0A0W7TL68"/>
<evidence type="ECO:0000256" key="11">
    <source>
        <dbReference type="SAM" id="MobiDB-lite"/>
    </source>
</evidence>
<feature type="signal peptide" evidence="10">
    <location>
        <begin position="1"/>
        <end position="21"/>
    </location>
</feature>
<dbReference type="InterPro" id="IPR011862">
    <property type="entry name" value="Phos-bd"/>
</dbReference>
<name>A0A0W7TL68_9FIRM</name>
<sequence>MKKIFAIVLAGIMMLSLAACGGTGSSTPAAASSEPAGASGTPASSAPAASTLSGKVTTGGSTSVEKVVGAFIEAFMAENSGVDVTYDPTGSGAGITGAAEGTLDIGLSSRALKDDEAAGGLTATTFALDGIAIIVNSENTVEDLTLEQIKGLATGEITNWSEVGGPDMPVVLVGREAGSGTRDGFESIVDVKDACKYDQELTSTGAVIAGVAANPNAFGYASLSAVDDTVKAVTVEGVAASEATVQDGTYKIQRPFVFVTKDGAELSEAAQAFIDFATSDAASELIVNAGAVPVAK</sequence>
<keyword evidence="9 10" id="KW-0449">Lipoprotein</keyword>
<keyword evidence="10" id="KW-0472">Membrane</keyword>
<evidence type="ECO:0000256" key="7">
    <source>
        <dbReference type="ARBA" id="ARBA00022729"/>
    </source>
</evidence>
<dbReference type="SUPFAM" id="SSF53850">
    <property type="entry name" value="Periplasmic binding protein-like II"/>
    <property type="match status" value="1"/>
</dbReference>
<dbReference type="EMBL" id="LMUA01000057">
    <property type="protein sequence ID" value="KUE74605.1"/>
    <property type="molecule type" value="Genomic_DNA"/>
</dbReference>
<dbReference type="InterPro" id="IPR024370">
    <property type="entry name" value="PBP_domain"/>
</dbReference>